<keyword evidence="2" id="KW-1185">Reference proteome</keyword>
<dbReference type="EMBL" id="JAPWTK010000002">
    <property type="protein sequence ID" value="KAJ8962749.1"/>
    <property type="molecule type" value="Genomic_DNA"/>
</dbReference>
<reference evidence="1" key="1">
    <citation type="journal article" date="2023" name="Insect Mol. Biol.">
        <title>Genome sequencing provides insights into the evolution of gene families encoding plant cell wall-degrading enzymes in longhorned beetles.</title>
        <authorList>
            <person name="Shin N.R."/>
            <person name="Okamura Y."/>
            <person name="Kirsch R."/>
            <person name="Pauchet Y."/>
        </authorList>
    </citation>
    <scope>NUCLEOTIDE SEQUENCE</scope>
    <source>
        <strain evidence="1">AMC_N1</strain>
    </source>
</reference>
<sequence>MVPKLLTSEQKKSRMNIFADILNNTDTVTGLLDTRIFKQNRILPFKPKFRHTLEEGDETKRLDFCLEMGNRVLNDEAYTAALKTEVCFPIENILYFLSHCIFLLLALPQSLTRCKPSLASRNRGLAFLKEELAFL</sequence>
<dbReference type="Proteomes" id="UP001162162">
    <property type="component" value="Unassembled WGS sequence"/>
</dbReference>
<gene>
    <name evidence="1" type="ORF">NQ318_001147</name>
</gene>
<evidence type="ECO:0000313" key="2">
    <source>
        <dbReference type="Proteomes" id="UP001162162"/>
    </source>
</evidence>
<protein>
    <submittedName>
        <fullName evidence="1">Uncharacterized protein</fullName>
    </submittedName>
</protein>
<name>A0AAV8ZE36_9CUCU</name>
<accession>A0AAV8ZE36</accession>
<evidence type="ECO:0000313" key="1">
    <source>
        <dbReference type="EMBL" id="KAJ8962749.1"/>
    </source>
</evidence>
<dbReference type="AlphaFoldDB" id="A0AAV8ZE36"/>
<organism evidence="1 2">
    <name type="scientific">Aromia moschata</name>
    <dbReference type="NCBI Taxonomy" id="1265417"/>
    <lineage>
        <taxon>Eukaryota</taxon>
        <taxon>Metazoa</taxon>
        <taxon>Ecdysozoa</taxon>
        <taxon>Arthropoda</taxon>
        <taxon>Hexapoda</taxon>
        <taxon>Insecta</taxon>
        <taxon>Pterygota</taxon>
        <taxon>Neoptera</taxon>
        <taxon>Endopterygota</taxon>
        <taxon>Coleoptera</taxon>
        <taxon>Polyphaga</taxon>
        <taxon>Cucujiformia</taxon>
        <taxon>Chrysomeloidea</taxon>
        <taxon>Cerambycidae</taxon>
        <taxon>Cerambycinae</taxon>
        <taxon>Callichromatini</taxon>
        <taxon>Aromia</taxon>
    </lineage>
</organism>
<proteinExistence type="predicted"/>
<comment type="caution">
    <text evidence="1">The sequence shown here is derived from an EMBL/GenBank/DDBJ whole genome shotgun (WGS) entry which is preliminary data.</text>
</comment>